<accession>A0A8X7ZDJ0</accession>
<keyword evidence="8" id="KW-1185">Reference proteome</keyword>
<dbReference type="EMBL" id="JAAWWB010000012">
    <property type="protein sequence ID" value="KAG6769523.1"/>
    <property type="molecule type" value="Genomic_DNA"/>
</dbReference>
<keyword evidence="4 6" id="KW-0472">Membrane</keyword>
<feature type="transmembrane region" description="Helical" evidence="6">
    <location>
        <begin position="452"/>
        <end position="469"/>
    </location>
</feature>
<keyword evidence="3 6" id="KW-1133">Transmembrane helix</keyword>
<feature type="region of interest" description="Disordered" evidence="5">
    <location>
        <begin position="1"/>
        <end position="58"/>
    </location>
</feature>
<dbReference type="AlphaFoldDB" id="A0A8X7ZDJ0"/>
<feature type="transmembrane region" description="Helical" evidence="6">
    <location>
        <begin position="365"/>
        <end position="385"/>
    </location>
</feature>
<feature type="transmembrane region" description="Helical" evidence="6">
    <location>
        <begin position="489"/>
        <end position="515"/>
    </location>
</feature>
<evidence type="ECO:0008006" key="9">
    <source>
        <dbReference type="Google" id="ProtNLM"/>
    </source>
</evidence>
<feature type="transmembrane region" description="Helical" evidence="6">
    <location>
        <begin position="134"/>
        <end position="154"/>
    </location>
</feature>
<evidence type="ECO:0000256" key="5">
    <source>
        <dbReference type="SAM" id="MobiDB-lite"/>
    </source>
</evidence>
<feature type="transmembrane region" description="Helical" evidence="6">
    <location>
        <begin position="412"/>
        <end position="431"/>
    </location>
</feature>
<dbReference type="GO" id="GO:0016020">
    <property type="term" value="C:membrane"/>
    <property type="evidence" value="ECO:0007669"/>
    <property type="project" value="UniProtKB-SubCell"/>
</dbReference>
<evidence type="ECO:0000313" key="8">
    <source>
        <dbReference type="Proteomes" id="UP000886885"/>
    </source>
</evidence>
<dbReference type="PANTHER" id="PTHR11654">
    <property type="entry name" value="OLIGOPEPTIDE TRANSPORTER-RELATED"/>
    <property type="match status" value="1"/>
</dbReference>
<evidence type="ECO:0000313" key="7">
    <source>
        <dbReference type="EMBL" id="KAG6769523.1"/>
    </source>
</evidence>
<evidence type="ECO:0000256" key="2">
    <source>
        <dbReference type="ARBA" id="ARBA00022692"/>
    </source>
</evidence>
<dbReference type="Proteomes" id="UP000886885">
    <property type="component" value="Chromosome 6D"/>
</dbReference>
<reference evidence="7" key="1">
    <citation type="journal article" date="2020" name="bioRxiv">
        <title>Hybrid origin of Populus tomentosa Carr. identified through genome sequencing and phylogenomic analysis.</title>
        <authorList>
            <person name="An X."/>
            <person name="Gao K."/>
            <person name="Chen Z."/>
            <person name="Li J."/>
            <person name="Yang X."/>
            <person name="Yang X."/>
            <person name="Zhou J."/>
            <person name="Guo T."/>
            <person name="Zhao T."/>
            <person name="Huang S."/>
            <person name="Miao D."/>
            <person name="Khan W.U."/>
            <person name="Rao P."/>
            <person name="Ye M."/>
            <person name="Lei B."/>
            <person name="Liao W."/>
            <person name="Wang J."/>
            <person name="Ji L."/>
            <person name="Li Y."/>
            <person name="Guo B."/>
            <person name="Mustafa N.S."/>
            <person name="Li S."/>
            <person name="Yun Q."/>
            <person name="Keller S.R."/>
            <person name="Mao J."/>
            <person name="Zhang R."/>
            <person name="Strauss S.H."/>
        </authorList>
    </citation>
    <scope>NUCLEOTIDE SEQUENCE</scope>
    <source>
        <strain evidence="7">GM15</strain>
        <tissue evidence="7">Leaf</tissue>
    </source>
</reference>
<name>A0A8X7ZDJ0_POPTO</name>
<dbReference type="InterPro" id="IPR000109">
    <property type="entry name" value="POT_fam"/>
</dbReference>
<sequence>MQNKALNRKGAGGTEPRDGAEKEEMENVVVAAKTSSPSDDDISPPPPISFLPPPPPKKAPGGWRSVKYILGNESFEKLASMGLVANLTVYLQTRYNMDGIQLVNVYNIWSGSTNVTPMLGAFLSDAYLGRFRTLLFGSMSSFLGMVVLALTAGIPKLRPLDCPGVSNCRKPQEWQLGVLYSGLGLLAVGAGGVRPCNIAFGADQFDTRTEKGRAQLESFFNWWYFSFTVALVIALTAVVYVQTNVSWVIGYSIPAACLLSSIVIFLIGKHTYIITKSQGTVFVDIAKVIVAACKKRAVSLESSSGHHLYDPPLTESDQRVAKLAHTDMFKFFDKAALITDPSELDDKGSPKNSWRLCSVQQVEQLKLIAGLVPVWFTGIGCFITMDQMNTFGLLQAIQSNNEVHNFKIPPGWMGLISMICLSIWIFIYEQIYLPQARKRSKKNIRFTTRHRINTGIVMAILCMVVAAIVEKSRRDAALKQGTLVSPQSILLLLPQFALSGLNEAFAAVAIMEYYTNHLPETMRTLSGAIFFLSFSASSYLNTAIINLVHLVTSNNGKESPWLGGRDLNEVKLDYFYYLIASLAALNLLYFNLFSCRYLEKQVDKRYESRHEEMNEAA</sequence>
<dbReference type="OrthoDB" id="8904098at2759"/>
<evidence type="ECO:0000256" key="4">
    <source>
        <dbReference type="ARBA" id="ARBA00023136"/>
    </source>
</evidence>
<feature type="transmembrane region" description="Helical" evidence="6">
    <location>
        <begin position="527"/>
        <end position="551"/>
    </location>
</feature>
<gene>
    <name evidence="7" type="ORF">POTOM_025163</name>
</gene>
<evidence type="ECO:0000256" key="6">
    <source>
        <dbReference type="SAM" id="Phobius"/>
    </source>
</evidence>
<evidence type="ECO:0000256" key="1">
    <source>
        <dbReference type="ARBA" id="ARBA00004141"/>
    </source>
</evidence>
<dbReference type="GO" id="GO:0022857">
    <property type="term" value="F:transmembrane transporter activity"/>
    <property type="evidence" value="ECO:0007669"/>
    <property type="project" value="InterPro"/>
</dbReference>
<feature type="transmembrane region" description="Helical" evidence="6">
    <location>
        <begin position="174"/>
        <end position="200"/>
    </location>
</feature>
<feature type="transmembrane region" description="Helical" evidence="6">
    <location>
        <begin position="247"/>
        <end position="268"/>
    </location>
</feature>
<dbReference type="Pfam" id="PF00854">
    <property type="entry name" value="PTR2"/>
    <property type="match status" value="1"/>
</dbReference>
<keyword evidence="2 6" id="KW-0812">Transmembrane</keyword>
<feature type="transmembrane region" description="Helical" evidence="6">
    <location>
        <begin position="574"/>
        <end position="595"/>
    </location>
</feature>
<evidence type="ECO:0000256" key="3">
    <source>
        <dbReference type="ARBA" id="ARBA00022989"/>
    </source>
</evidence>
<feature type="compositionally biased region" description="Pro residues" evidence="5">
    <location>
        <begin position="43"/>
        <end position="58"/>
    </location>
</feature>
<feature type="transmembrane region" description="Helical" evidence="6">
    <location>
        <begin position="221"/>
        <end position="241"/>
    </location>
</feature>
<organism evidence="7 8">
    <name type="scientific">Populus tomentosa</name>
    <name type="common">Chinese white poplar</name>
    <dbReference type="NCBI Taxonomy" id="118781"/>
    <lineage>
        <taxon>Eukaryota</taxon>
        <taxon>Viridiplantae</taxon>
        <taxon>Streptophyta</taxon>
        <taxon>Embryophyta</taxon>
        <taxon>Tracheophyta</taxon>
        <taxon>Spermatophyta</taxon>
        <taxon>Magnoliopsida</taxon>
        <taxon>eudicotyledons</taxon>
        <taxon>Gunneridae</taxon>
        <taxon>Pentapetalae</taxon>
        <taxon>rosids</taxon>
        <taxon>fabids</taxon>
        <taxon>Malpighiales</taxon>
        <taxon>Salicaceae</taxon>
        <taxon>Saliceae</taxon>
        <taxon>Populus</taxon>
    </lineage>
</organism>
<comment type="caution">
    <text evidence="7">The sequence shown here is derived from an EMBL/GenBank/DDBJ whole genome shotgun (WGS) entry which is preliminary data.</text>
</comment>
<proteinExistence type="predicted"/>
<protein>
    <recommendedName>
        <fullName evidence="9">Protein NRT1/ PTR FAMILY 2.8</fullName>
    </recommendedName>
</protein>
<dbReference type="CDD" id="cd17416">
    <property type="entry name" value="MFS_NPF1_2"/>
    <property type="match status" value="1"/>
</dbReference>
<comment type="subcellular location">
    <subcellularLocation>
        <location evidence="1">Membrane</location>
        <topology evidence="1">Multi-pass membrane protein</topology>
    </subcellularLocation>
</comment>